<dbReference type="InterPro" id="IPR047233">
    <property type="entry name" value="UAH_cupin"/>
</dbReference>
<dbReference type="Gene3D" id="2.60.120.260">
    <property type="entry name" value="Galactose-binding domain-like"/>
    <property type="match status" value="2"/>
</dbReference>
<dbReference type="Pfam" id="PF03561">
    <property type="entry name" value="Allantoicase"/>
    <property type="match status" value="2"/>
</dbReference>
<keyword evidence="5" id="KW-0659">Purine metabolism</keyword>
<dbReference type="RefSeq" id="XP_025354305.1">
    <property type="nucleotide sequence ID" value="XM_025497368.1"/>
</dbReference>
<feature type="domain" description="Allantoicase" evidence="11">
    <location>
        <begin position="221"/>
        <end position="365"/>
    </location>
</feature>
<feature type="domain" description="Allantoicase" evidence="11">
    <location>
        <begin position="28"/>
        <end position="187"/>
    </location>
</feature>
<comment type="pathway">
    <text evidence="10">Nitrogen metabolism; (S)-allantoin degradation; (S)-ureidoglycolate from allantoate (aminidohydrolase route): step 1/1.</text>
</comment>
<evidence type="ECO:0000256" key="2">
    <source>
        <dbReference type="ARBA" id="ARBA00009242"/>
    </source>
</evidence>
<evidence type="ECO:0000256" key="9">
    <source>
        <dbReference type="ARBA" id="ARBA00056910"/>
    </source>
</evidence>
<dbReference type="Proteomes" id="UP000245771">
    <property type="component" value="Unassembled WGS sequence"/>
</dbReference>
<dbReference type="PANTHER" id="PTHR12045:SF3">
    <property type="entry name" value="INACTIVE ALLANTOICASE-RELATED"/>
    <property type="match status" value="1"/>
</dbReference>
<evidence type="ECO:0000256" key="1">
    <source>
        <dbReference type="ARBA" id="ARBA00001314"/>
    </source>
</evidence>
<dbReference type="AlphaFoldDB" id="A0A316VCQ1"/>
<evidence type="ECO:0000256" key="10">
    <source>
        <dbReference type="ARBA" id="ARBA00060607"/>
    </source>
</evidence>
<organism evidence="12 13">
    <name type="scientific">Meira miltonrushii</name>
    <dbReference type="NCBI Taxonomy" id="1280837"/>
    <lineage>
        <taxon>Eukaryota</taxon>
        <taxon>Fungi</taxon>
        <taxon>Dikarya</taxon>
        <taxon>Basidiomycota</taxon>
        <taxon>Ustilaginomycotina</taxon>
        <taxon>Exobasidiomycetes</taxon>
        <taxon>Exobasidiales</taxon>
        <taxon>Brachybasidiaceae</taxon>
        <taxon>Meira</taxon>
    </lineage>
</organism>
<dbReference type="GO" id="GO:0006144">
    <property type="term" value="P:purine nucleobase metabolic process"/>
    <property type="evidence" value="ECO:0007669"/>
    <property type="project" value="UniProtKB-KW"/>
</dbReference>
<dbReference type="GO" id="GO:0000256">
    <property type="term" value="P:allantoin catabolic process"/>
    <property type="evidence" value="ECO:0007669"/>
    <property type="project" value="InterPro"/>
</dbReference>
<protein>
    <recommendedName>
        <fullName evidence="4">allantoicase</fullName>
        <ecNumber evidence="4">3.5.3.4</ecNumber>
    </recommendedName>
</protein>
<dbReference type="OrthoDB" id="10266039at2759"/>
<dbReference type="InterPro" id="IPR015908">
    <property type="entry name" value="Allantoicase_dom"/>
</dbReference>
<reference evidence="12 13" key="1">
    <citation type="journal article" date="2018" name="Mol. Biol. Evol.">
        <title>Broad Genomic Sampling Reveals a Smut Pathogenic Ancestry of the Fungal Clade Ustilaginomycotina.</title>
        <authorList>
            <person name="Kijpornyongpan T."/>
            <person name="Mondo S.J."/>
            <person name="Barry K."/>
            <person name="Sandor L."/>
            <person name="Lee J."/>
            <person name="Lipzen A."/>
            <person name="Pangilinan J."/>
            <person name="LaButti K."/>
            <person name="Hainaut M."/>
            <person name="Henrissat B."/>
            <person name="Grigoriev I.V."/>
            <person name="Spatafora J.W."/>
            <person name="Aime M.C."/>
        </authorList>
    </citation>
    <scope>NUCLEOTIDE SEQUENCE [LARGE SCALE GENOMIC DNA]</scope>
    <source>
        <strain evidence="12 13">MCA 3882</strain>
    </source>
</reference>
<evidence type="ECO:0000256" key="8">
    <source>
        <dbReference type="ARBA" id="ARBA00047684"/>
    </source>
</evidence>
<evidence type="ECO:0000256" key="7">
    <source>
        <dbReference type="ARBA" id="ARBA00023239"/>
    </source>
</evidence>
<keyword evidence="7" id="KW-0456">Lyase</keyword>
<name>A0A316VCQ1_9BASI</name>
<proteinExistence type="inferred from homology"/>
<evidence type="ECO:0000259" key="11">
    <source>
        <dbReference type="Pfam" id="PF03561"/>
    </source>
</evidence>
<evidence type="ECO:0000313" key="13">
    <source>
        <dbReference type="Proteomes" id="UP000245771"/>
    </source>
</evidence>
<evidence type="ECO:0000313" key="12">
    <source>
        <dbReference type="EMBL" id="PWN34003.1"/>
    </source>
</evidence>
<dbReference type="CDD" id="cd20298">
    <property type="entry name" value="cupin_UAH"/>
    <property type="match status" value="1"/>
</dbReference>
<dbReference type="SUPFAM" id="SSF51182">
    <property type="entry name" value="RmlC-like cupins"/>
    <property type="match status" value="1"/>
</dbReference>
<dbReference type="InterPro" id="IPR024060">
    <property type="entry name" value="Ureidoglycolate_lyase_dom_sf"/>
</dbReference>
<dbReference type="HAMAP" id="MF_00813">
    <property type="entry name" value="Allantoicase"/>
    <property type="match status" value="1"/>
</dbReference>
<dbReference type="InterPro" id="IPR011051">
    <property type="entry name" value="RmlC_Cupin_sf"/>
</dbReference>
<dbReference type="EC" id="3.5.3.4" evidence="4"/>
<dbReference type="InParanoid" id="A0A316VCQ1"/>
<dbReference type="PANTHER" id="PTHR12045">
    <property type="entry name" value="ALLANTOICASE"/>
    <property type="match status" value="1"/>
</dbReference>
<keyword evidence="13" id="KW-1185">Reference proteome</keyword>
<dbReference type="InterPro" id="IPR007247">
    <property type="entry name" value="Ureidogly_lyase"/>
</dbReference>
<dbReference type="InterPro" id="IPR005164">
    <property type="entry name" value="Allantoicase"/>
</dbReference>
<comment type="function">
    <text evidence="9">Utilization of purines as secondary nitrogen sources, when primary sources are limiting.</text>
</comment>
<dbReference type="GO" id="GO:0004848">
    <property type="term" value="F:ureidoglycolate hydrolase activity"/>
    <property type="evidence" value="ECO:0007669"/>
    <property type="project" value="InterPro"/>
</dbReference>
<dbReference type="InterPro" id="IPR008979">
    <property type="entry name" value="Galactose-bd-like_sf"/>
</dbReference>
<dbReference type="FunFam" id="2.60.120.260:FF:000059">
    <property type="entry name" value="Probable allantoicase"/>
    <property type="match status" value="1"/>
</dbReference>
<comment type="catalytic activity">
    <reaction evidence="8">
        <text>(S)-ureidoglycolate = urea + glyoxylate</text>
        <dbReference type="Rhea" id="RHEA:11304"/>
        <dbReference type="ChEBI" id="CHEBI:16199"/>
        <dbReference type="ChEBI" id="CHEBI:36655"/>
        <dbReference type="ChEBI" id="CHEBI:57296"/>
        <dbReference type="EC" id="4.3.2.3"/>
    </reaction>
</comment>
<dbReference type="SUPFAM" id="SSF49785">
    <property type="entry name" value="Galactose-binding domain-like"/>
    <property type="match status" value="2"/>
</dbReference>
<comment type="similarity">
    <text evidence="2">Belongs to the allantoicase family.</text>
</comment>
<evidence type="ECO:0000256" key="6">
    <source>
        <dbReference type="ARBA" id="ARBA00022801"/>
    </source>
</evidence>
<evidence type="ECO:0000256" key="5">
    <source>
        <dbReference type="ARBA" id="ARBA00022631"/>
    </source>
</evidence>
<evidence type="ECO:0000256" key="3">
    <source>
        <dbReference type="ARBA" id="ARBA00011738"/>
    </source>
</evidence>
<gene>
    <name evidence="12" type="ORF">FA14DRAFT_148137</name>
</gene>
<dbReference type="FunFam" id="2.60.120.260:FF:000078">
    <property type="entry name" value="DAL2p Allantoicase"/>
    <property type="match status" value="1"/>
</dbReference>
<dbReference type="Pfam" id="PF04115">
    <property type="entry name" value="Ureidogly_lyase"/>
    <property type="match status" value="1"/>
</dbReference>
<dbReference type="GeneID" id="37019149"/>
<dbReference type="GO" id="GO:0050385">
    <property type="term" value="F:ureidoglycolate lyase activity"/>
    <property type="evidence" value="ECO:0007669"/>
    <property type="project" value="UniProtKB-EC"/>
</dbReference>
<dbReference type="GO" id="GO:0004037">
    <property type="term" value="F:allantoicase activity"/>
    <property type="evidence" value="ECO:0007669"/>
    <property type="project" value="UniProtKB-EC"/>
</dbReference>
<evidence type="ECO:0000256" key="4">
    <source>
        <dbReference type="ARBA" id="ARBA00012170"/>
    </source>
</evidence>
<keyword evidence="6" id="KW-0378">Hydrolase</keyword>
<dbReference type="Gene3D" id="2.60.120.480">
    <property type="entry name" value="Ureidoglycolate hydrolase"/>
    <property type="match status" value="1"/>
</dbReference>
<dbReference type="EMBL" id="KZ819604">
    <property type="protein sequence ID" value="PWN34003.1"/>
    <property type="molecule type" value="Genomic_DNA"/>
</dbReference>
<accession>A0A316VCQ1</accession>
<comment type="catalytic activity">
    <reaction evidence="1">
        <text>allantoate + H2O = (S)-ureidoglycolate + urea</text>
        <dbReference type="Rhea" id="RHEA:11016"/>
        <dbReference type="ChEBI" id="CHEBI:15377"/>
        <dbReference type="ChEBI" id="CHEBI:16199"/>
        <dbReference type="ChEBI" id="CHEBI:17536"/>
        <dbReference type="ChEBI" id="CHEBI:57296"/>
        <dbReference type="EC" id="3.5.3.4"/>
    </reaction>
</comment>
<comment type="subunit">
    <text evidence="3">Homodimer.</text>
</comment>
<sequence>MSFKSIPIEDFDKVLGSTSTEVSSVALGGKIVAFSDEWFAPASDLLKVGPAPSMKGQFGPKGALFDGWETRRHNPTYDWVIVRLGPAAGASIVGFDVDTANFNGNEAPEVEVFGLHLSPAEEKQAPIISQNDPRWMPLLPRVPCNPSSRHLYALKDTSSQKQELLYTHVKLHMIPDGGIARFRVYGSIHAPPIGLGVNEYATSSNDDGRLNVLDLAHTMNGGQVVFTSDQHFGVGPNVLLPGRGKDMGDGWETKRSRAPGHKDWLIIRLAEPGLLNYAEIDTAHFLGNFPESVELHGLSFDGQVPPTEYDDSKAEWVSILPRAKTGPGRQHYFPLTNVEGKTFSHVRVTMHPDGGIKRVRIFGRRSAPLKEHTGPLPVVALPGGSDKDLPDQPKSFANLAGAAGAAIQIGFLGVRNLEVGDKKAAALKAIPLDRDSFAEYGDVIASPNALALPEQPFKSVNQGTAQKYESLSDSVSFYPSEAQAKSNIHVYRCTPPKDSLTASSNGSFGVRVLERHQFTKQTFIPMGSKEGYLVIVAKNGKDDLPDLSTLAAYVATGEQAISYGAGTWHHPMIALGKQPTDFAVVVHESVIQAELNCDEVFWDKDVAQVTL</sequence>
<dbReference type="STRING" id="1280837.A0A316VCQ1"/>
<dbReference type="FunCoup" id="A0A316VCQ1">
    <property type="interactions" value="38"/>
</dbReference>
<dbReference type="NCBIfam" id="TIGR02961">
    <property type="entry name" value="allantoicase"/>
    <property type="match status" value="1"/>
</dbReference>